<keyword evidence="2" id="KW-1185">Reference proteome</keyword>
<reference evidence="1 2" key="1">
    <citation type="submission" date="2024-05" db="EMBL/GenBank/DDBJ databases">
        <authorList>
            <person name="Wallberg A."/>
        </authorList>
    </citation>
    <scope>NUCLEOTIDE SEQUENCE [LARGE SCALE GENOMIC DNA]</scope>
</reference>
<evidence type="ECO:0000313" key="1">
    <source>
        <dbReference type="EMBL" id="CAL4081592.1"/>
    </source>
</evidence>
<gene>
    <name evidence="1" type="ORF">MNOR_LOCUS11586</name>
</gene>
<protein>
    <submittedName>
        <fullName evidence="1">Uncharacterized protein</fullName>
    </submittedName>
</protein>
<accession>A0AAV2QDC9</accession>
<dbReference type="AlphaFoldDB" id="A0AAV2QDC9"/>
<comment type="caution">
    <text evidence="1">The sequence shown here is derived from an EMBL/GenBank/DDBJ whole genome shotgun (WGS) entry which is preliminary data.</text>
</comment>
<dbReference type="EMBL" id="CAXKWB010006138">
    <property type="protein sequence ID" value="CAL4081592.1"/>
    <property type="molecule type" value="Genomic_DNA"/>
</dbReference>
<name>A0AAV2QDC9_MEGNR</name>
<dbReference type="Proteomes" id="UP001497623">
    <property type="component" value="Unassembled WGS sequence"/>
</dbReference>
<proteinExistence type="predicted"/>
<evidence type="ECO:0000313" key="2">
    <source>
        <dbReference type="Proteomes" id="UP001497623"/>
    </source>
</evidence>
<organism evidence="1 2">
    <name type="scientific">Meganyctiphanes norvegica</name>
    <name type="common">Northern krill</name>
    <name type="synonym">Thysanopoda norvegica</name>
    <dbReference type="NCBI Taxonomy" id="48144"/>
    <lineage>
        <taxon>Eukaryota</taxon>
        <taxon>Metazoa</taxon>
        <taxon>Ecdysozoa</taxon>
        <taxon>Arthropoda</taxon>
        <taxon>Crustacea</taxon>
        <taxon>Multicrustacea</taxon>
        <taxon>Malacostraca</taxon>
        <taxon>Eumalacostraca</taxon>
        <taxon>Eucarida</taxon>
        <taxon>Euphausiacea</taxon>
        <taxon>Euphausiidae</taxon>
        <taxon>Meganyctiphanes</taxon>
    </lineage>
</organism>
<sequence length="131" mass="15258">MKIYIFYSDHTGETHQVNLDRDHTGETPHHVILIEITHKRKFLFFFFFFLTSDHTRDTVHHTDDLYCDFEGFQKNYSHTISMPTMSGEITKLRKKSALVDYSSDATTENYDTLESNLELVGNSTVYAIILA</sequence>